<dbReference type="InterPro" id="IPR002912">
    <property type="entry name" value="ACT_dom"/>
</dbReference>
<evidence type="ECO:0000256" key="10">
    <source>
        <dbReference type="ARBA" id="ARBA00023141"/>
    </source>
</evidence>
<dbReference type="EMBL" id="SOBG01000002">
    <property type="protein sequence ID" value="TDT71768.1"/>
    <property type="molecule type" value="Genomic_DNA"/>
</dbReference>
<dbReference type="AlphaFoldDB" id="A0AA46DZB5"/>
<evidence type="ECO:0000256" key="17">
    <source>
        <dbReference type="ARBA" id="ARBA00047848"/>
    </source>
</evidence>
<keyword evidence="23" id="KW-1185">Reference proteome</keyword>
<dbReference type="PROSITE" id="PS51171">
    <property type="entry name" value="PREPHENATE_DEHYDR_3"/>
    <property type="match status" value="1"/>
</dbReference>
<evidence type="ECO:0000313" key="22">
    <source>
        <dbReference type="EMBL" id="TDT71768.1"/>
    </source>
</evidence>
<dbReference type="RefSeq" id="WP_134112364.1">
    <property type="nucleotide sequence ID" value="NZ_SOBG01000002.1"/>
</dbReference>
<evidence type="ECO:0000256" key="6">
    <source>
        <dbReference type="ARBA" id="ARBA00013147"/>
    </source>
</evidence>
<evidence type="ECO:0000259" key="21">
    <source>
        <dbReference type="PROSITE" id="PS51671"/>
    </source>
</evidence>
<evidence type="ECO:0000256" key="1">
    <source>
        <dbReference type="ARBA" id="ARBA00000824"/>
    </source>
</evidence>
<comment type="caution">
    <text evidence="22">The sequence shown here is derived from an EMBL/GenBank/DDBJ whole genome shotgun (WGS) entry which is preliminary data.</text>
</comment>
<dbReference type="PANTHER" id="PTHR21022">
    <property type="entry name" value="PREPHENATE DEHYDRATASE P PROTEIN"/>
    <property type="match status" value="1"/>
</dbReference>
<dbReference type="InterPro" id="IPR011279">
    <property type="entry name" value="Chorismate_mutase_GmP"/>
</dbReference>
<evidence type="ECO:0000313" key="23">
    <source>
        <dbReference type="Proteomes" id="UP000294678"/>
    </source>
</evidence>
<comment type="pathway">
    <text evidence="5">Metabolic intermediate biosynthesis; prephenate biosynthesis; prephenate from chorismate: step 1/1.</text>
</comment>
<accession>A0AA46DZB5</accession>
<evidence type="ECO:0000259" key="20">
    <source>
        <dbReference type="PROSITE" id="PS51171"/>
    </source>
</evidence>
<gene>
    <name evidence="22" type="ORF">EV215_0452</name>
</gene>
<feature type="domain" description="ACT" evidence="21">
    <location>
        <begin position="289"/>
        <end position="366"/>
    </location>
</feature>
<evidence type="ECO:0000259" key="19">
    <source>
        <dbReference type="PROSITE" id="PS51168"/>
    </source>
</evidence>
<evidence type="ECO:0000256" key="14">
    <source>
        <dbReference type="ARBA" id="ARBA00023268"/>
    </source>
</evidence>
<dbReference type="Gene3D" id="3.40.190.10">
    <property type="entry name" value="Periplasmic binding protein-like II"/>
    <property type="match status" value="2"/>
</dbReference>
<evidence type="ECO:0000256" key="16">
    <source>
        <dbReference type="ARBA" id="ARBA00031520"/>
    </source>
</evidence>
<keyword evidence="9" id="KW-0028">Amino-acid biosynthesis</keyword>
<evidence type="ECO:0000256" key="12">
    <source>
        <dbReference type="ARBA" id="ARBA00023235"/>
    </source>
</evidence>
<dbReference type="InterPro" id="IPR036263">
    <property type="entry name" value="Chorismate_II_sf"/>
</dbReference>
<dbReference type="EC" id="4.2.1.51" evidence="6"/>
<evidence type="ECO:0000256" key="9">
    <source>
        <dbReference type="ARBA" id="ARBA00022605"/>
    </source>
</evidence>
<feature type="domain" description="Chorismate mutase" evidence="19">
    <location>
        <begin position="1"/>
        <end position="87"/>
    </location>
</feature>
<dbReference type="SUPFAM" id="SSF55021">
    <property type="entry name" value="ACT-like"/>
    <property type="match status" value="1"/>
</dbReference>
<keyword evidence="10" id="KW-0057">Aromatic amino acid biosynthesis</keyword>
<feature type="site" description="Essential for prephenate dehydratase activity" evidence="18">
    <location>
        <position position="270"/>
    </location>
</feature>
<dbReference type="GO" id="GO:0004664">
    <property type="term" value="F:prephenate dehydratase activity"/>
    <property type="evidence" value="ECO:0007669"/>
    <property type="project" value="UniProtKB-EC"/>
</dbReference>
<dbReference type="Proteomes" id="UP000294678">
    <property type="component" value="Unassembled WGS sequence"/>
</dbReference>
<dbReference type="SMART" id="SM00830">
    <property type="entry name" value="CM_2"/>
    <property type="match status" value="1"/>
</dbReference>
<keyword evidence="14" id="KW-0511">Multifunctional enzyme</keyword>
<keyword evidence="12" id="KW-0413">Isomerase</keyword>
<dbReference type="NCBIfam" id="TIGR01805">
    <property type="entry name" value="CM_mono_grmpos"/>
    <property type="match status" value="1"/>
</dbReference>
<dbReference type="InterPro" id="IPR045865">
    <property type="entry name" value="ACT-like_dom_sf"/>
</dbReference>
<dbReference type="Gene3D" id="1.20.59.10">
    <property type="entry name" value="Chorismate mutase"/>
    <property type="match status" value="1"/>
</dbReference>
<proteinExistence type="predicted"/>
<evidence type="ECO:0000256" key="2">
    <source>
        <dbReference type="ARBA" id="ARBA00002364"/>
    </source>
</evidence>
<evidence type="ECO:0000256" key="13">
    <source>
        <dbReference type="ARBA" id="ARBA00023239"/>
    </source>
</evidence>
<dbReference type="PIRSF" id="PIRSF001500">
    <property type="entry name" value="Chor_mut_pdt_Ppr"/>
    <property type="match status" value="1"/>
</dbReference>
<dbReference type="InterPro" id="IPR008242">
    <property type="entry name" value="Chor_mutase/pphenate_deHydtase"/>
</dbReference>
<evidence type="ECO:0000256" key="5">
    <source>
        <dbReference type="ARBA" id="ARBA00004817"/>
    </source>
</evidence>
<evidence type="ECO:0000256" key="18">
    <source>
        <dbReference type="PIRSR" id="PIRSR001500-2"/>
    </source>
</evidence>
<comment type="function">
    <text evidence="2">Catalyzes the Claisen rearrangement of chorismate to prephenate and the decarboxylation/dehydration of prephenate to phenylpyruvate.</text>
</comment>
<comment type="catalytic activity">
    <reaction evidence="1">
        <text>chorismate = prephenate</text>
        <dbReference type="Rhea" id="RHEA:13897"/>
        <dbReference type="ChEBI" id="CHEBI:29748"/>
        <dbReference type="ChEBI" id="CHEBI:29934"/>
        <dbReference type="EC" id="5.4.99.5"/>
    </reaction>
</comment>
<dbReference type="Pfam" id="PF00800">
    <property type="entry name" value="PDT"/>
    <property type="match status" value="1"/>
</dbReference>
<dbReference type="CDD" id="cd04905">
    <property type="entry name" value="ACT_CM-PDT"/>
    <property type="match status" value="1"/>
</dbReference>
<dbReference type="SUPFAM" id="SSF48600">
    <property type="entry name" value="Chorismate mutase II"/>
    <property type="match status" value="1"/>
</dbReference>
<name>A0AA46DZB5_9FUSO</name>
<evidence type="ECO:0000256" key="15">
    <source>
        <dbReference type="ARBA" id="ARBA00031175"/>
    </source>
</evidence>
<keyword evidence="8" id="KW-0963">Cytoplasm</keyword>
<dbReference type="InterPro" id="IPR002701">
    <property type="entry name" value="CM_II_prokaryot"/>
</dbReference>
<dbReference type="CDD" id="cd13631">
    <property type="entry name" value="PBP2_Ct-PDT_like"/>
    <property type="match status" value="1"/>
</dbReference>
<sequence>MDLNKLRNEIDEIDKKIVELIERRYEIAIDIAKYKEKNNIPIYNEIREKEVINKNLKYIENKEFMNEVKKTFINIMELSKDIQKRVIKIKKNLNVKEAKKIGFQGSEGSFSHEALLKYFKNYEEIKKYPSFEEVFKAINKRDIEYGIVPIDNSSTGEITDTYDLIRKYGLYIVGEIAIKIEQNLLGISGAKLENIKEIYSHPQGFQQSREFLDEHKDIKLVSFPNTALSAQYIKEQNDKSKGAIASIRAKEEYGLEIIVPSINSNKNNYTRFVIVGENFEKSIENNKISIIVSTPHKTGGLYKFIKKFADNNLNMLSIKSRPIQDRPWEYFFYIDFEGNLEDENVKDTLEYFKKESGYFKFLGNYKKDDNIL</sequence>
<dbReference type="Gene3D" id="3.30.70.260">
    <property type="match status" value="1"/>
</dbReference>
<feature type="domain" description="Prephenate dehydratase" evidence="20">
    <location>
        <begin position="100"/>
        <end position="277"/>
    </location>
</feature>
<dbReference type="PROSITE" id="PS51671">
    <property type="entry name" value="ACT"/>
    <property type="match status" value="1"/>
</dbReference>
<evidence type="ECO:0000256" key="3">
    <source>
        <dbReference type="ARBA" id="ARBA00004496"/>
    </source>
</evidence>
<reference evidence="22 23" key="1">
    <citation type="submission" date="2019-03" db="EMBL/GenBank/DDBJ databases">
        <title>Genomic Encyclopedia of Type Strains, Phase IV (KMG-IV): sequencing the most valuable type-strain genomes for metagenomic binning, comparative biology and taxonomic classification.</title>
        <authorList>
            <person name="Goeker M."/>
        </authorList>
    </citation>
    <scope>NUCLEOTIDE SEQUENCE [LARGE SCALE GENOMIC DNA]</scope>
    <source>
        <strain evidence="22 23">DSM 100055</strain>
    </source>
</reference>
<comment type="catalytic activity">
    <reaction evidence="17">
        <text>prephenate + H(+) = 3-phenylpyruvate + CO2 + H2O</text>
        <dbReference type="Rhea" id="RHEA:21648"/>
        <dbReference type="ChEBI" id="CHEBI:15377"/>
        <dbReference type="ChEBI" id="CHEBI:15378"/>
        <dbReference type="ChEBI" id="CHEBI:16526"/>
        <dbReference type="ChEBI" id="CHEBI:18005"/>
        <dbReference type="ChEBI" id="CHEBI:29934"/>
        <dbReference type="EC" id="4.2.1.51"/>
    </reaction>
</comment>
<dbReference type="GO" id="GO:0046417">
    <property type="term" value="P:chorismate metabolic process"/>
    <property type="evidence" value="ECO:0007669"/>
    <property type="project" value="InterPro"/>
</dbReference>
<evidence type="ECO:0000256" key="11">
    <source>
        <dbReference type="ARBA" id="ARBA00023222"/>
    </source>
</evidence>
<dbReference type="InterPro" id="IPR036979">
    <property type="entry name" value="CM_dom_sf"/>
</dbReference>
<dbReference type="Pfam" id="PF01817">
    <property type="entry name" value="CM_2"/>
    <property type="match status" value="1"/>
</dbReference>
<dbReference type="InterPro" id="IPR001086">
    <property type="entry name" value="Preph_deHydtase"/>
</dbReference>
<evidence type="ECO:0000256" key="8">
    <source>
        <dbReference type="ARBA" id="ARBA00022490"/>
    </source>
</evidence>
<comment type="subcellular location">
    <subcellularLocation>
        <location evidence="3">Cytoplasm</location>
    </subcellularLocation>
</comment>
<protein>
    <recommendedName>
        <fullName evidence="7">Bifunctional chorismate mutase/prephenate dehydratase</fullName>
        <ecNumber evidence="6">4.2.1.51</ecNumber>
    </recommendedName>
    <alternativeName>
        <fullName evidence="16">Chorismate mutase-prephenate dehydratase</fullName>
    </alternativeName>
    <alternativeName>
        <fullName evidence="15">p-protein</fullName>
    </alternativeName>
</protein>
<keyword evidence="11" id="KW-0584">Phenylalanine biosynthesis</keyword>
<comment type="pathway">
    <text evidence="4">Amino-acid biosynthesis; L-phenylalanine biosynthesis; phenylpyruvate from prephenate: step 1/1.</text>
</comment>
<dbReference type="GO" id="GO:0005737">
    <property type="term" value="C:cytoplasm"/>
    <property type="evidence" value="ECO:0007669"/>
    <property type="project" value="UniProtKB-SubCell"/>
</dbReference>
<dbReference type="GO" id="GO:0009094">
    <property type="term" value="P:L-phenylalanine biosynthetic process"/>
    <property type="evidence" value="ECO:0007669"/>
    <property type="project" value="UniProtKB-KW"/>
</dbReference>
<dbReference type="PANTHER" id="PTHR21022:SF19">
    <property type="entry name" value="PREPHENATE DEHYDRATASE-RELATED"/>
    <property type="match status" value="1"/>
</dbReference>
<evidence type="ECO:0000256" key="7">
    <source>
        <dbReference type="ARBA" id="ARBA00014401"/>
    </source>
</evidence>
<dbReference type="GO" id="GO:0004106">
    <property type="term" value="F:chorismate mutase activity"/>
    <property type="evidence" value="ECO:0007669"/>
    <property type="project" value="UniProtKB-EC"/>
</dbReference>
<keyword evidence="13" id="KW-0456">Lyase</keyword>
<dbReference type="PROSITE" id="PS51168">
    <property type="entry name" value="CHORISMATE_MUT_2"/>
    <property type="match status" value="1"/>
</dbReference>
<dbReference type="SUPFAM" id="SSF53850">
    <property type="entry name" value="Periplasmic binding protein-like II"/>
    <property type="match status" value="1"/>
</dbReference>
<organism evidence="22 23">
    <name type="scientific">Hypnocyclicus thermotrophus</name>
    <dbReference type="NCBI Taxonomy" id="1627895"/>
    <lineage>
        <taxon>Bacteria</taxon>
        <taxon>Fusobacteriati</taxon>
        <taxon>Fusobacteriota</taxon>
        <taxon>Fusobacteriia</taxon>
        <taxon>Fusobacteriales</taxon>
        <taxon>Fusobacteriaceae</taxon>
        <taxon>Hypnocyclicus</taxon>
    </lineage>
</organism>
<evidence type="ECO:0000256" key="4">
    <source>
        <dbReference type="ARBA" id="ARBA00004741"/>
    </source>
</evidence>